<feature type="region of interest" description="Disordered" evidence="1">
    <location>
        <begin position="313"/>
        <end position="346"/>
    </location>
</feature>
<reference evidence="2 3" key="1">
    <citation type="submission" date="2014-03" db="EMBL/GenBank/DDBJ databases">
        <title>Genomics of Bifidobacteria.</title>
        <authorList>
            <person name="Ventura M."/>
            <person name="Milani C."/>
            <person name="Lugli G.A."/>
        </authorList>
    </citation>
    <scope>NUCLEOTIDE SEQUENCE [LARGE SCALE GENOMIC DNA]</scope>
    <source>
        <strain evidence="2 3">DSM 23967</strain>
    </source>
</reference>
<gene>
    <name evidence="2" type="ORF">BISA_2207</name>
</gene>
<dbReference type="Proteomes" id="UP000029066">
    <property type="component" value="Unassembled WGS sequence"/>
</dbReference>
<comment type="caution">
    <text evidence="2">The sequence shown here is derived from an EMBL/GenBank/DDBJ whole genome shotgun (WGS) entry which is preliminary data.</text>
</comment>
<protein>
    <submittedName>
        <fullName evidence="2">Uncharacterized protein</fullName>
    </submittedName>
</protein>
<evidence type="ECO:0000256" key="1">
    <source>
        <dbReference type="SAM" id="MobiDB-lite"/>
    </source>
</evidence>
<evidence type="ECO:0000313" key="3">
    <source>
        <dbReference type="Proteomes" id="UP000029066"/>
    </source>
</evidence>
<accession>A0A087D5N5</accession>
<dbReference type="STRING" id="1437607.BISA_2207"/>
<dbReference type="EMBL" id="JGZN01000020">
    <property type="protein sequence ID" value="KFI90835.1"/>
    <property type="molecule type" value="Genomic_DNA"/>
</dbReference>
<proteinExistence type="predicted"/>
<dbReference type="AlphaFoldDB" id="A0A087D5N5"/>
<dbReference type="OrthoDB" id="1070658at2"/>
<feature type="compositionally biased region" description="Low complexity" evidence="1">
    <location>
        <begin position="331"/>
        <end position="346"/>
    </location>
</feature>
<name>A0A087D5N5_9BIFI</name>
<sequence>MDMSWIASVEDPQPKRRIIYDADSYDTRFGDPYWREGNEEPESAWSFYTENDMGGTFEEYAWNTSVEELRDELATLNAYLSGAGETAGFPREKADPLEGNPIVASGGVGRWDGMHTGFSHFEDFDSLMHGADSPFKDCEIDRIWDENGHLFIDAHHHDGSVHVELLQLTDKGGEALEAMEDAWADEPFTAGGRSYSGSDESLSDFWHDLLNDPGLSSPPRYLETAFGRQPLEWDMDPRVIDFMNRMNEEYARLYEAGVTGITSPDMYDRYDGFQEGNLGFVRALVKARGLDPISSDREITALLNTYDAMFSTPEPEASRAASTELDPLDPADPLNAAPAVDPGMAR</sequence>
<evidence type="ECO:0000313" key="2">
    <source>
        <dbReference type="EMBL" id="KFI90835.1"/>
    </source>
</evidence>
<organism evidence="2 3">
    <name type="scientific">Bifidobacterium saguini DSM 23967</name>
    <dbReference type="NCBI Taxonomy" id="1437607"/>
    <lineage>
        <taxon>Bacteria</taxon>
        <taxon>Bacillati</taxon>
        <taxon>Actinomycetota</taxon>
        <taxon>Actinomycetes</taxon>
        <taxon>Bifidobacteriales</taxon>
        <taxon>Bifidobacteriaceae</taxon>
        <taxon>Bifidobacterium</taxon>
    </lineage>
</organism>